<dbReference type="EMBL" id="JAENHP010000013">
    <property type="protein sequence ID" value="MBM2620208.1"/>
    <property type="molecule type" value="Genomic_DNA"/>
</dbReference>
<comment type="caution">
    <text evidence="2">The sequence shown here is derived from an EMBL/GenBank/DDBJ whole genome shotgun (WGS) entry which is preliminary data.</text>
</comment>
<sequence length="147" mass="16193">MFLQMALTQIDEGEPLATLTEERATDPALRTLATELRTQWREESGTMERWLLGWQQPLKADPSAGIHEGHGDLHSLRDADIAELRNSRTAFDRTAVTLLLGHLGNCVETARMETAGGAYPPARTMGETVTARRQSQIQALLRMAAPG</sequence>
<dbReference type="InterPro" id="IPR012347">
    <property type="entry name" value="Ferritin-like"/>
</dbReference>
<organism evidence="2 3">
    <name type="scientific">Paractinoplanes ovalisporus</name>
    <dbReference type="NCBI Taxonomy" id="2810368"/>
    <lineage>
        <taxon>Bacteria</taxon>
        <taxon>Bacillati</taxon>
        <taxon>Actinomycetota</taxon>
        <taxon>Actinomycetes</taxon>
        <taxon>Micromonosporales</taxon>
        <taxon>Micromonosporaceae</taxon>
        <taxon>Paractinoplanes</taxon>
    </lineage>
</organism>
<feature type="domain" description="DUF305" evidence="1">
    <location>
        <begin position="16"/>
        <end position="143"/>
    </location>
</feature>
<accession>A0ABS2AKB0</accession>
<reference evidence="2 3" key="1">
    <citation type="submission" date="2021-01" db="EMBL/GenBank/DDBJ databases">
        <title>Actinoplanes sp. nov. LDG1-06 isolated from lichen.</title>
        <authorList>
            <person name="Saeng-In P."/>
            <person name="Phongsopitanun W."/>
            <person name="Kanchanasin P."/>
            <person name="Yuki M."/>
            <person name="Kudo T."/>
            <person name="Ohkuma M."/>
            <person name="Tanasupawat S."/>
        </authorList>
    </citation>
    <scope>NUCLEOTIDE SEQUENCE [LARGE SCALE GENOMIC DNA]</scope>
    <source>
        <strain evidence="2 3">LDG1-06</strain>
    </source>
</reference>
<proteinExistence type="predicted"/>
<dbReference type="Proteomes" id="UP000632138">
    <property type="component" value="Unassembled WGS sequence"/>
</dbReference>
<keyword evidence="3" id="KW-1185">Reference proteome</keyword>
<evidence type="ECO:0000259" key="1">
    <source>
        <dbReference type="Pfam" id="PF03713"/>
    </source>
</evidence>
<evidence type="ECO:0000313" key="2">
    <source>
        <dbReference type="EMBL" id="MBM2620208.1"/>
    </source>
</evidence>
<dbReference type="Gene3D" id="1.20.1260.10">
    <property type="match status" value="1"/>
</dbReference>
<gene>
    <name evidence="2" type="ORF">JIG36_32305</name>
</gene>
<dbReference type="Pfam" id="PF03713">
    <property type="entry name" value="DUF305"/>
    <property type="match status" value="1"/>
</dbReference>
<name>A0ABS2AKB0_9ACTN</name>
<evidence type="ECO:0000313" key="3">
    <source>
        <dbReference type="Proteomes" id="UP000632138"/>
    </source>
</evidence>
<dbReference type="InterPro" id="IPR005183">
    <property type="entry name" value="DUF305_CopM-like"/>
</dbReference>
<protein>
    <submittedName>
        <fullName evidence="2">DUF305 domain-containing protein</fullName>
    </submittedName>
</protein>